<protein>
    <submittedName>
        <fullName evidence="4">DDHD domain-containing protein</fullName>
    </submittedName>
</protein>
<dbReference type="InterPro" id="IPR004177">
    <property type="entry name" value="DDHD_dom"/>
</dbReference>
<sequence length="307" mass="34675">MLGSPIGLILAYRYQQNQLTSSIVSSSKTNQLITNSSYNMVYHLSKEIKLSVGQAYNLFHLTDPCGFRIEPLLDNRFSCISPIFIPQYVRYPLGDGQSTNLIETLIQQAELFSANVSEKSYNLSDSDNSTINENNDSTVNVKRQLTTQQLNWEKKSIVALEALKKVQQSWWGPKRVDYNVHCPEAMQNILARARPSILHASYWESKDVASFIIRQILDTLGLSVLETSYSADLSDEIAVTELAKLSLNPNQIKSQTYEVMDDSSIQISQQSEKSSSSQSRFSNLSHTLSFGPRNFLKRTSSERLKVK</sequence>
<dbReference type="Proteomes" id="UP000279833">
    <property type="component" value="Unassembled WGS sequence"/>
</dbReference>
<dbReference type="PROSITE" id="PS51043">
    <property type="entry name" value="DDHD"/>
    <property type="match status" value="1"/>
</dbReference>
<dbReference type="WBParaSite" id="SCUD_0000155801-mRNA-1">
    <property type="protein sequence ID" value="SCUD_0000155801-mRNA-1"/>
    <property type="gene ID" value="SCUD_0000155801"/>
</dbReference>
<evidence type="ECO:0000259" key="1">
    <source>
        <dbReference type="PROSITE" id="PS51043"/>
    </source>
</evidence>
<dbReference type="InterPro" id="IPR001666">
    <property type="entry name" value="PI_transfer"/>
</dbReference>
<dbReference type="GO" id="GO:0031210">
    <property type="term" value="F:phosphatidylcholine binding"/>
    <property type="evidence" value="ECO:0007669"/>
    <property type="project" value="TreeGrafter"/>
</dbReference>
<name>A0A183JFU1_9TREM</name>
<dbReference type="AlphaFoldDB" id="A0A183JFU1"/>
<dbReference type="PANTHER" id="PTHR10658:SF81">
    <property type="entry name" value="PROTEIN RETINAL DEGENERATION B"/>
    <property type="match status" value="1"/>
</dbReference>
<reference evidence="2 3" key="2">
    <citation type="submission" date="2018-11" db="EMBL/GenBank/DDBJ databases">
        <authorList>
            <consortium name="Pathogen Informatics"/>
        </authorList>
    </citation>
    <scope>NUCLEOTIDE SEQUENCE [LARGE SCALE GENOMIC DNA]</scope>
    <source>
        <strain evidence="2">Dakar</strain>
        <strain evidence="3">Dakar, Senegal</strain>
    </source>
</reference>
<accession>A0A183JFU1</accession>
<proteinExistence type="predicted"/>
<dbReference type="GO" id="GO:0008525">
    <property type="term" value="F:phosphatidylcholine transporter activity"/>
    <property type="evidence" value="ECO:0007669"/>
    <property type="project" value="TreeGrafter"/>
</dbReference>
<evidence type="ECO:0000313" key="4">
    <source>
        <dbReference type="WBParaSite" id="SCUD_0000155801-mRNA-1"/>
    </source>
</evidence>
<evidence type="ECO:0000313" key="3">
    <source>
        <dbReference type="Proteomes" id="UP000279833"/>
    </source>
</evidence>
<feature type="domain" description="DDHD" evidence="1">
    <location>
        <begin position="1"/>
        <end position="218"/>
    </location>
</feature>
<evidence type="ECO:0000313" key="2">
    <source>
        <dbReference type="EMBL" id="VDO68431.1"/>
    </source>
</evidence>
<dbReference type="GO" id="GO:0008526">
    <property type="term" value="F:phosphatidylinositol transfer activity"/>
    <property type="evidence" value="ECO:0007669"/>
    <property type="project" value="TreeGrafter"/>
</dbReference>
<dbReference type="PANTHER" id="PTHR10658">
    <property type="entry name" value="PHOSPHATIDYLINOSITOL TRANSFER PROTEIN"/>
    <property type="match status" value="1"/>
</dbReference>
<dbReference type="GO" id="GO:0005737">
    <property type="term" value="C:cytoplasm"/>
    <property type="evidence" value="ECO:0007669"/>
    <property type="project" value="TreeGrafter"/>
</dbReference>
<dbReference type="STRING" id="6186.A0A183JFU1"/>
<reference evidence="4" key="1">
    <citation type="submission" date="2016-06" db="UniProtKB">
        <authorList>
            <consortium name="WormBaseParasite"/>
        </authorList>
    </citation>
    <scope>IDENTIFICATION</scope>
</reference>
<keyword evidence="3" id="KW-1185">Reference proteome</keyword>
<dbReference type="SMART" id="SM01127">
    <property type="entry name" value="DDHD"/>
    <property type="match status" value="1"/>
</dbReference>
<organism evidence="4">
    <name type="scientific">Schistosoma curassoni</name>
    <dbReference type="NCBI Taxonomy" id="6186"/>
    <lineage>
        <taxon>Eukaryota</taxon>
        <taxon>Metazoa</taxon>
        <taxon>Spiralia</taxon>
        <taxon>Lophotrochozoa</taxon>
        <taxon>Platyhelminthes</taxon>
        <taxon>Trematoda</taxon>
        <taxon>Digenea</taxon>
        <taxon>Strigeidida</taxon>
        <taxon>Schistosomatoidea</taxon>
        <taxon>Schistosomatidae</taxon>
        <taxon>Schistosoma</taxon>
    </lineage>
</organism>
<dbReference type="GO" id="GO:0035091">
    <property type="term" value="F:phosphatidylinositol binding"/>
    <property type="evidence" value="ECO:0007669"/>
    <property type="project" value="TreeGrafter"/>
</dbReference>
<gene>
    <name evidence="2" type="ORF">SCUD_LOCUS1559</name>
</gene>
<dbReference type="Pfam" id="PF02862">
    <property type="entry name" value="DDHD"/>
    <property type="match status" value="1"/>
</dbReference>
<dbReference type="EMBL" id="UZAK01001280">
    <property type="protein sequence ID" value="VDO68431.1"/>
    <property type="molecule type" value="Genomic_DNA"/>
</dbReference>
<dbReference type="GO" id="GO:0046872">
    <property type="term" value="F:metal ion binding"/>
    <property type="evidence" value="ECO:0007669"/>
    <property type="project" value="InterPro"/>
</dbReference>